<dbReference type="AlphaFoldDB" id="A0A1G6ZRJ3"/>
<protein>
    <submittedName>
        <fullName evidence="1">Uncharacterized protein</fullName>
    </submittedName>
</protein>
<gene>
    <name evidence="1" type="ORF">SAMN04488509_11552</name>
</gene>
<organism evidence="1 2">
    <name type="scientific">Aquimonas voraii</name>
    <dbReference type="NCBI Taxonomy" id="265719"/>
    <lineage>
        <taxon>Bacteria</taxon>
        <taxon>Pseudomonadati</taxon>
        <taxon>Pseudomonadota</taxon>
        <taxon>Gammaproteobacteria</taxon>
        <taxon>Lysobacterales</taxon>
        <taxon>Lysobacteraceae</taxon>
        <taxon>Aquimonas</taxon>
    </lineage>
</organism>
<accession>A0A1G6ZRJ3</accession>
<sequence>MPRLQRANTHDDPALQAALDALESWSAPRDPLPAADARWQAVSELCAGALARPARPLRDPLLIPLA</sequence>
<dbReference type="Proteomes" id="UP000199603">
    <property type="component" value="Unassembled WGS sequence"/>
</dbReference>
<dbReference type="EMBL" id="FNAG01000015">
    <property type="protein sequence ID" value="SDE05169.1"/>
    <property type="molecule type" value="Genomic_DNA"/>
</dbReference>
<name>A0A1G6ZRJ3_9GAMM</name>
<reference evidence="1 2" key="1">
    <citation type="submission" date="2016-10" db="EMBL/GenBank/DDBJ databases">
        <authorList>
            <person name="de Groot N.N."/>
        </authorList>
    </citation>
    <scope>NUCLEOTIDE SEQUENCE [LARGE SCALE GENOMIC DNA]</scope>
    <source>
        <strain evidence="1 2">DSM 16957</strain>
    </source>
</reference>
<dbReference type="STRING" id="265719.SAMN04488509_11552"/>
<dbReference type="RefSeq" id="WP_091245366.1">
    <property type="nucleotide sequence ID" value="NZ_FNAG01000015.1"/>
</dbReference>
<proteinExistence type="predicted"/>
<evidence type="ECO:0000313" key="1">
    <source>
        <dbReference type="EMBL" id="SDE05169.1"/>
    </source>
</evidence>
<evidence type="ECO:0000313" key="2">
    <source>
        <dbReference type="Proteomes" id="UP000199603"/>
    </source>
</evidence>
<keyword evidence="2" id="KW-1185">Reference proteome</keyword>